<reference evidence="1 3" key="1">
    <citation type="submission" date="2018-06" db="EMBL/GenBank/DDBJ databases">
        <authorList>
            <consortium name="Pathogen Informatics"/>
            <person name="Doyle S."/>
        </authorList>
    </citation>
    <scope>NUCLEOTIDE SEQUENCE [LARGE SCALE GENOMIC DNA]</scope>
    <source>
        <strain evidence="1 3">NCTC11188</strain>
    </source>
</reference>
<reference evidence="2 4" key="2">
    <citation type="submission" date="2019-03" db="EMBL/GenBank/DDBJ databases">
        <title>Genomic Encyclopedia of Type Strains, Phase IV (KMG-IV): sequencing the most valuable type-strain genomes for metagenomic binning, comparative biology and taxonomic classification.</title>
        <authorList>
            <person name="Goeker M."/>
        </authorList>
    </citation>
    <scope>NUCLEOTIDE SEQUENCE [LARGE SCALE GENOMIC DNA]</scope>
    <source>
        <strain evidence="2 4">DSM 17481</strain>
    </source>
</reference>
<dbReference type="Proteomes" id="UP000255113">
    <property type="component" value="Unassembled WGS sequence"/>
</dbReference>
<dbReference type="EMBL" id="SNXJ01000001">
    <property type="protein sequence ID" value="TDP30397.1"/>
    <property type="molecule type" value="Genomic_DNA"/>
</dbReference>
<dbReference type="EMBL" id="UGSQ01000003">
    <property type="protein sequence ID" value="SUB26897.1"/>
    <property type="molecule type" value="Genomic_DNA"/>
</dbReference>
<dbReference type="Proteomes" id="UP000294683">
    <property type="component" value="Unassembled WGS sequence"/>
</dbReference>
<evidence type="ECO:0000313" key="4">
    <source>
        <dbReference type="Proteomes" id="UP000294683"/>
    </source>
</evidence>
<gene>
    <name evidence="2" type="ORF">EV689_101428</name>
    <name evidence="1" type="ORF">NCTC11188_01260</name>
</gene>
<dbReference type="AlphaFoldDB" id="A0A379AX31"/>
<sequence length="34" mass="4197">MASHISIIHKYNLWRIFLIYPKQNRIRREIEAVS</sequence>
<evidence type="ECO:0000313" key="1">
    <source>
        <dbReference type="EMBL" id="SUB26897.1"/>
    </source>
</evidence>
<evidence type="ECO:0000313" key="3">
    <source>
        <dbReference type="Proteomes" id="UP000255113"/>
    </source>
</evidence>
<evidence type="ECO:0000313" key="2">
    <source>
        <dbReference type="EMBL" id="TDP30397.1"/>
    </source>
</evidence>
<accession>A0A379AX31</accession>
<organism evidence="1 3">
    <name type="scientific">Avibacterium gallinarum</name>
    <name type="common">Pasteurella gallinarum</name>
    <dbReference type="NCBI Taxonomy" id="755"/>
    <lineage>
        <taxon>Bacteria</taxon>
        <taxon>Pseudomonadati</taxon>
        <taxon>Pseudomonadota</taxon>
        <taxon>Gammaproteobacteria</taxon>
        <taxon>Pasteurellales</taxon>
        <taxon>Pasteurellaceae</taxon>
        <taxon>Avibacterium</taxon>
    </lineage>
</organism>
<proteinExistence type="predicted"/>
<name>A0A379AX31_AVIGA</name>
<protein>
    <submittedName>
        <fullName evidence="1">Uncharacterized protein</fullName>
    </submittedName>
</protein>
<keyword evidence="4" id="KW-1185">Reference proteome</keyword>